<keyword evidence="2" id="KW-1185">Reference proteome</keyword>
<dbReference type="RefSeq" id="WP_036585978.1">
    <property type="nucleotide sequence ID" value="NZ_KK082205.1"/>
</dbReference>
<dbReference type="GO" id="GO:0005829">
    <property type="term" value="C:cytosol"/>
    <property type="evidence" value="ECO:0007669"/>
    <property type="project" value="TreeGrafter"/>
</dbReference>
<dbReference type="PROSITE" id="PS51197">
    <property type="entry name" value="HTH_RRF2_2"/>
    <property type="match status" value="1"/>
</dbReference>
<dbReference type="AlphaFoldDB" id="A0A9W5RZJ5"/>
<accession>A0A9W5RZJ5</accession>
<gene>
    <name evidence="1" type="ORF">BG53_10200</name>
</gene>
<evidence type="ECO:0000313" key="2">
    <source>
        <dbReference type="Proteomes" id="UP000053750"/>
    </source>
</evidence>
<protein>
    <submittedName>
        <fullName evidence="1">Rrf2 family transcriptional regulator</fullName>
    </submittedName>
</protein>
<dbReference type="PANTHER" id="PTHR33221">
    <property type="entry name" value="WINGED HELIX-TURN-HELIX TRANSCRIPTIONAL REGULATOR, RRF2 FAMILY"/>
    <property type="match status" value="1"/>
</dbReference>
<name>A0A9W5RZJ5_9BACL</name>
<reference evidence="1 2" key="1">
    <citation type="submission" date="2014-02" db="EMBL/GenBank/DDBJ databases">
        <title>Genome sequence of Paenibacillus darwinianus reveals adaptive mechanisms for survival in Antarctic soils.</title>
        <authorList>
            <person name="Dsouza M."/>
            <person name="Taylor M.W."/>
            <person name="Turner S.J."/>
            <person name="Aislabie J."/>
        </authorList>
    </citation>
    <scope>NUCLEOTIDE SEQUENCE [LARGE SCALE GENOMIC DNA]</scope>
    <source>
        <strain evidence="1 2">CE1</strain>
    </source>
</reference>
<dbReference type="InterPro" id="IPR036388">
    <property type="entry name" value="WH-like_DNA-bd_sf"/>
</dbReference>
<dbReference type="Pfam" id="PF02082">
    <property type="entry name" value="Rrf2"/>
    <property type="match status" value="1"/>
</dbReference>
<dbReference type="InterPro" id="IPR000944">
    <property type="entry name" value="Tscrpt_reg_Rrf2"/>
</dbReference>
<dbReference type="GO" id="GO:0003700">
    <property type="term" value="F:DNA-binding transcription factor activity"/>
    <property type="evidence" value="ECO:0007669"/>
    <property type="project" value="TreeGrafter"/>
</dbReference>
<dbReference type="OrthoDB" id="32510at2"/>
<dbReference type="SUPFAM" id="SSF46785">
    <property type="entry name" value="Winged helix' DNA-binding domain"/>
    <property type="match status" value="1"/>
</dbReference>
<comment type="caution">
    <text evidence="1">The sequence shown here is derived from an EMBL/GenBank/DDBJ whole genome shotgun (WGS) entry which is preliminary data.</text>
</comment>
<dbReference type="InterPro" id="IPR036390">
    <property type="entry name" value="WH_DNA-bd_sf"/>
</dbReference>
<organism evidence="1 2">
    <name type="scientific">Paenibacillus darwinianus</name>
    <dbReference type="NCBI Taxonomy" id="1380763"/>
    <lineage>
        <taxon>Bacteria</taxon>
        <taxon>Bacillati</taxon>
        <taxon>Bacillota</taxon>
        <taxon>Bacilli</taxon>
        <taxon>Bacillales</taxon>
        <taxon>Paenibacillaceae</taxon>
        <taxon>Paenibacillus</taxon>
    </lineage>
</organism>
<sequence>MINGKATGISPSHKWFGLSLQALVVLSKQDSLCPSCDIAEHLQSEPTLLRKILAKLAKENILETREGREGGYRLKKSPEELTLAEVYKALQMEQSVCTGMRDATGGHPFGTDMKAAFRDISEELDRSMLEVLGKHTIADLAGRTG</sequence>
<dbReference type="PANTHER" id="PTHR33221:SF15">
    <property type="entry name" value="HTH-TYPE TRANSCRIPTIONAL REGULATOR YWGB-RELATED"/>
    <property type="match status" value="1"/>
</dbReference>
<dbReference type="Gene3D" id="1.10.10.10">
    <property type="entry name" value="Winged helix-like DNA-binding domain superfamily/Winged helix DNA-binding domain"/>
    <property type="match status" value="1"/>
</dbReference>
<dbReference type="Proteomes" id="UP000053750">
    <property type="component" value="Unassembled WGS sequence"/>
</dbReference>
<proteinExistence type="predicted"/>
<dbReference type="EMBL" id="JFHU01000257">
    <property type="protein sequence ID" value="EXX84869.1"/>
    <property type="molecule type" value="Genomic_DNA"/>
</dbReference>
<evidence type="ECO:0000313" key="1">
    <source>
        <dbReference type="EMBL" id="EXX84869.1"/>
    </source>
</evidence>